<dbReference type="SUPFAM" id="SSF57701">
    <property type="entry name" value="Zn2/Cys6 DNA-binding domain"/>
    <property type="match status" value="1"/>
</dbReference>
<evidence type="ECO:0000256" key="4">
    <source>
        <dbReference type="ARBA" id="ARBA00023125"/>
    </source>
</evidence>
<evidence type="ECO:0000256" key="1">
    <source>
        <dbReference type="ARBA" id="ARBA00022723"/>
    </source>
</evidence>
<dbReference type="PANTHER" id="PTHR36206">
    <property type="entry name" value="ASPERCRYPTIN BIOSYNTHESIS CLUSTER-SPECIFIC TRANSCRIPTION REGULATOR ATNN-RELATED"/>
    <property type="match status" value="1"/>
</dbReference>
<evidence type="ECO:0000313" key="9">
    <source>
        <dbReference type="Proteomes" id="UP001244011"/>
    </source>
</evidence>
<keyword evidence="2" id="KW-0862">Zinc</keyword>
<dbReference type="Gene3D" id="4.10.240.10">
    <property type="entry name" value="Zn(2)-C6 fungal-type DNA-binding domain"/>
    <property type="match status" value="1"/>
</dbReference>
<dbReference type="InterPro" id="IPR052360">
    <property type="entry name" value="Transcr_Regulatory_Proteins"/>
</dbReference>
<proteinExistence type="predicted"/>
<dbReference type="InterPro" id="IPR001138">
    <property type="entry name" value="Zn2Cys6_DnaBD"/>
</dbReference>
<name>A0AAJ0BSZ9_9PEZI</name>
<dbReference type="Pfam" id="PF00172">
    <property type="entry name" value="Zn_clus"/>
    <property type="match status" value="1"/>
</dbReference>
<dbReference type="GO" id="GO:0003677">
    <property type="term" value="F:DNA binding"/>
    <property type="evidence" value="ECO:0007669"/>
    <property type="project" value="UniProtKB-KW"/>
</dbReference>
<dbReference type="Proteomes" id="UP001244011">
    <property type="component" value="Unassembled WGS sequence"/>
</dbReference>
<dbReference type="InterPro" id="IPR036864">
    <property type="entry name" value="Zn2-C6_fun-type_DNA-bd_sf"/>
</dbReference>
<organism evidence="8 9">
    <name type="scientific">Phialemonium atrogriseum</name>
    <dbReference type="NCBI Taxonomy" id="1093897"/>
    <lineage>
        <taxon>Eukaryota</taxon>
        <taxon>Fungi</taxon>
        <taxon>Dikarya</taxon>
        <taxon>Ascomycota</taxon>
        <taxon>Pezizomycotina</taxon>
        <taxon>Sordariomycetes</taxon>
        <taxon>Sordariomycetidae</taxon>
        <taxon>Cephalothecales</taxon>
        <taxon>Cephalothecaceae</taxon>
        <taxon>Phialemonium</taxon>
    </lineage>
</organism>
<keyword evidence="9" id="KW-1185">Reference proteome</keyword>
<evidence type="ECO:0000259" key="7">
    <source>
        <dbReference type="PROSITE" id="PS50048"/>
    </source>
</evidence>
<accession>A0AAJ0BSZ9</accession>
<protein>
    <recommendedName>
        <fullName evidence="7">Zn(2)-C6 fungal-type domain-containing protein</fullName>
    </recommendedName>
</protein>
<dbReference type="GO" id="GO:0000981">
    <property type="term" value="F:DNA-binding transcription factor activity, RNA polymerase II-specific"/>
    <property type="evidence" value="ECO:0007669"/>
    <property type="project" value="InterPro"/>
</dbReference>
<evidence type="ECO:0000256" key="2">
    <source>
        <dbReference type="ARBA" id="ARBA00022833"/>
    </source>
</evidence>
<dbReference type="PANTHER" id="PTHR36206:SF12">
    <property type="entry name" value="ASPERCRYPTIN BIOSYNTHESIS CLUSTER-SPECIFIC TRANSCRIPTION REGULATOR ATNN-RELATED"/>
    <property type="match status" value="1"/>
</dbReference>
<dbReference type="GeneID" id="85313875"/>
<dbReference type="EMBL" id="MU839025">
    <property type="protein sequence ID" value="KAK1763681.1"/>
    <property type="molecule type" value="Genomic_DNA"/>
</dbReference>
<evidence type="ECO:0000256" key="5">
    <source>
        <dbReference type="ARBA" id="ARBA00023163"/>
    </source>
</evidence>
<keyword evidence="5" id="KW-0804">Transcription</keyword>
<dbReference type="Pfam" id="PF11951">
    <property type="entry name" value="Fungal_trans_2"/>
    <property type="match status" value="1"/>
</dbReference>
<reference evidence="8" key="1">
    <citation type="submission" date="2023-06" db="EMBL/GenBank/DDBJ databases">
        <title>Genome-scale phylogeny and comparative genomics of the fungal order Sordariales.</title>
        <authorList>
            <consortium name="Lawrence Berkeley National Laboratory"/>
            <person name="Hensen N."/>
            <person name="Bonometti L."/>
            <person name="Westerberg I."/>
            <person name="Brannstrom I.O."/>
            <person name="Guillou S."/>
            <person name="Cros-Aarteil S."/>
            <person name="Calhoun S."/>
            <person name="Haridas S."/>
            <person name="Kuo A."/>
            <person name="Mondo S."/>
            <person name="Pangilinan J."/>
            <person name="Riley R."/>
            <person name="Labutti K."/>
            <person name="Andreopoulos B."/>
            <person name="Lipzen A."/>
            <person name="Chen C."/>
            <person name="Yanf M."/>
            <person name="Daum C."/>
            <person name="Ng V."/>
            <person name="Clum A."/>
            <person name="Steindorff A."/>
            <person name="Ohm R."/>
            <person name="Martin F."/>
            <person name="Silar P."/>
            <person name="Natvig D."/>
            <person name="Lalanne C."/>
            <person name="Gautier V."/>
            <person name="Ament-Velasquez S.L."/>
            <person name="Kruys A."/>
            <person name="Hutchinson M.I."/>
            <person name="Powell A.J."/>
            <person name="Barry K."/>
            <person name="Miller A.N."/>
            <person name="Grigoriev I.V."/>
            <person name="Debuchy R."/>
            <person name="Gladieux P."/>
            <person name="Thoren M.H."/>
            <person name="Johannesson H."/>
        </authorList>
    </citation>
    <scope>NUCLEOTIDE SEQUENCE</scope>
    <source>
        <strain evidence="8">8032-3</strain>
    </source>
</reference>
<sequence>MNDTSTSSSKSIRRSRNGCITCRIRRVKCDETRPRCNRCAQSQRTCDGYPPANVSGLSRRALAAAVRNLPLAGPASPALAGPQATGDVACFDFFRLLTAPAAGGFSPSEFWARRVLQVAHAEPAVWRAAVALGALHRSLEIRLMPEVEWAGASGSLFVGKAFRCYGQALSLARSIRDPATLLVLSIVLLGISTLGGKWVDSRVHIVSAQKLLGEIQRTTNISHADVDSAAESLARMDLHAATFSDSSAPYPFTYGDGNTPGLAPAQEPLFLIENIHQATTSLFRLLRSLLKLGGPLLDEHQVAQSVTHLEARITEQTAAWEAAMASYLSQAPHPDDDDDAALLSLKLYHATLRLLLRAGVAGPERRHDACLPHFERITCLSASLIRSARPGGASSSLSLEPGIVAPLYMTATRCRHPAIRRRALALLWRANRQEGMWSSIGAAAVAGRIVAVEEEGLGMLAPSGLPIRAADLGRWADRVRGEGAGDWLGGDQDWRSESSWEGVPVVPEEQRVVDSIFEADVEKGKVDMMLLLAAKEEDGSMRSRNIVVEF</sequence>
<comment type="caution">
    <text evidence="8">The sequence shown here is derived from an EMBL/GenBank/DDBJ whole genome shotgun (WGS) entry which is preliminary data.</text>
</comment>
<keyword evidence="3" id="KW-0805">Transcription regulation</keyword>
<dbReference type="CDD" id="cd00067">
    <property type="entry name" value="GAL4"/>
    <property type="match status" value="1"/>
</dbReference>
<dbReference type="GO" id="GO:0008270">
    <property type="term" value="F:zinc ion binding"/>
    <property type="evidence" value="ECO:0007669"/>
    <property type="project" value="InterPro"/>
</dbReference>
<dbReference type="SMART" id="SM00066">
    <property type="entry name" value="GAL4"/>
    <property type="match status" value="1"/>
</dbReference>
<keyword evidence="4" id="KW-0238">DNA-binding</keyword>
<keyword evidence="6" id="KW-0539">Nucleus</keyword>
<gene>
    <name evidence="8" type="ORF">QBC33DRAFT_573131</name>
</gene>
<dbReference type="PROSITE" id="PS50048">
    <property type="entry name" value="ZN2_CY6_FUNGAL_2"/>
    <property type="match status" value="1"/>
</dbReference>
<dbReference type="PROSITE" id="PS00463">
    <property type="entry name" value="ZN2_CY6_FUNGAL_1"/>
    <property type="match status" value="1"/>
</dbReference>
<feature type="domain" description="Zn(2)-C6 fungal-type" evidence="7">
    <location>
        <begin position="18"/>
        <end position="46"/>
    </location>
</feature>
<evidence type="ECO:0000256" key="3">
    <source>
        <dbReference type="ARBA" id="ARBA00023015"/>
    </source>
</evidence>
<dbReference type="RefSeq" id="XP_060279894.1">
    <property type="nucleotide sequence ID" value="XM_060430688.1"/>
</dbReference>
<dbReference type="InterPro" id="IPR021858">
    <property type="entry name" value="Fun_TF"/>
</dbReference>
<keyword evidence="1" id="KW-0479">Metal-binding</keyword>
<dbReference type="AlphaFoldDB" id="A0AAJ0BSZ9"/>
<evidence type="ECO:0000256" key="6">
    <source>
        <dbReference type="ARBA" id="ARBA00023242"/>
    </source>
</evidence>
<evidence type="ECO:0000313" key="8">
    <source>
        <dbReference type="EMBL" id="KAK1763681.1"/>
    </source>
</evidence>